<reference evidence="2 3" key="1">
    <citation type="submission" date="2018-06" db="EMBL/GenBank/DDBJ databases">
        <title>A transcriptomic atlas of mushroom development highlights an independent origin of complex multicellularity.</title>
        <authorList>
            <consortium name="DOE Joint Genome Institute"/>
            <person name="Krizsan K."/>
            <person name="Almasi E."/>
            <person name="Merenyi Z."/>
            <person name="Sahu N."/>
            <person name="Viragh M."/>
            <person name="Koszo T."/>
            <person name="Mondo S."/>
            <person name="Kiss B."/>
            <person name="Balint B."/>
            <person name="Kues U."/>
            <person name="Barry K."/>
            <person name="Hegedus J.C."/>
            <person name="Henrissat B."/>
            <person name="Johnson J."/>
            <person name="Lipzen A."/>
            <person name="Ohm R."/>
            <person name="Nagy I."/>
            <person name="Pangilinan J."/>
            <person name="Yan J."/>
            <person name="Xiong Y."/>
            <person name="Grigoriev I.V."/>
            <person name="Hibbett D.S."/>
            <person name="Nagy L.G."/>
        </authorList>
    </citation>
    <scope>NUCLEOTIDE SEQUENCE [LARGE SCALE GENOMIC DNA]</scope>
    <source>
        <strain evidence="2 3">SZMC22713</strain>
    </source>
</reference>
<gene>
    <name evidence="2" type="ORF">BD410DRAFT_869267</name>
</gene>
<evidence type="ECO:0000313" key="3">
    <source>
        <dbReference type="Proteomes" id="UP000294933"/>
    </source>
</evidence>
<evidence type="ECO:0000313" key="2">
    <source>
        <dbReference type="EMBL" id="TDL27771.1"/>
    </source>
</evidence>
<proteinExistence type="predicted"/>
<keyword evidence="1" id="KW-0472">Membrane</keyword>
<dbReference type="Proteomes" id="UP000294933">
    <property type="component" value="Unassembled WGS sequence"/>
</dbReference>
<dbReference type="VEuPathDB" id="FungiDB:BD410DRAFT_869267"/>
<keyword evidence="1" id="KW-1133">Transmembrane helix</keyword>
<protein>
    <submittedName>
        <fullName evidence="2">Uncharacterized protein</fullName>
    </submittedName>
</protein>
<keyword evidence="1" id="KW-0812">Transmembrane</keyword>
<dbReference type="AlphaFoldDB" id="A0A4Y7QKM2"/>
<evidence type="ECO:0000256" key="1">
    <source>
        <dbReference type="SAM" id="Phobius"/>
    </source>
</evidence>
<feature type="transmembrane region" description="Helical" evidence="1">
    <location>
        <begin position="418"/>
        <end position="437"/>
    </location>
</feature>
<keyword evidence="3" id="KW-1185">Reference proteome</keyword>
<organism evidence="2 3">
    <name type="scientific">Rickenella mellea</name>
    <dbReference type="NCBI Taxonomy" id="50990"/>
    <lineage>
        <taxon>Eukaryota</taxon>
        <taxon>Fungi</taxon>
        <taxon>Dikarya</taxon>
        <taxon>Basidiomycota</taxon>
        <taxon>Agaricomycotina</taxon>
        <taxon>Agaricomycetes</taxon>
        <taxon>Hymenochaetales</taxon>
        <taxon>Rickenellaceae</taxon>
        <taxon>Rickenella</taxon>
    </lineage>
</organism>
<sequence>MDSIFLPRTLDAFKTSYSLHFPKDEPHSICDAGKDAEIDLKPIDKPDRAKESVRRVREFASKRRGHPQRFGRRLCKQDKGPSIFSSIPSDDGYFSNESDARTDKSWMNVVDTSKSSLGLNTYAKGVSSLDAAIDIADSLRGTFGGPYTINLASKRLDHLWNFHPTICRPPRFIKIHPLLYVKYPVTLRLRKGGFIYPLVVTCGQHIGVLFQNCTASLDSIRYIIQKILTEHPHAAIPNEAIHCAAFIGSLFRAGIASFNDLQNAIHLLCGEIDPDKSHACDEKALRYCAVFILLVFAEDKTFKSKNMDYMESLHDKLVTLTRHPHVTWHHPQERWWIFRHKRESCKKADGEPSRRNPTGIRKSCATNRKTVTAEELVHHAKLFDNDDIEQLPSYDIESPNHFDIPIERGHGSSHLCRAIGYSYVLLAIIGLLVAYGAKFTEFTHATKSRSHQLTNNNENPLQYPRYGLRNRKAAMIAEYLRANGEISWQNSLSCYEYFANGSGLQKAHLKQVAKICCESQNRETFHILLPNDALIGWIEWKEVRVLAVPRLKYACQGNVHAGEASHYRPAARRRDRFDPRDGIFANQDSITAFS</sequence>
<accession>A0A4Y7QKM2</accession>
<dbReference type="OrthoDB" id="3042036at2759"/>
<dbReference type="EMBL" id="ML170158">
    <property type="protein sequence ID" value="TDL27771.1"/>
    <property type="molecule type" value="Genomic_DNA"/>
</dbReference>
<name>A0A4Y7QKM2_9AGAM</name>